<sequence length="544" mass="60938">MSLRGELLGSRSSFAAEPRGEALCPGGSCRSRDANAGGETLPEGHRRRFPNMAGRKPIFGPNGARAPAAVRGPGAPCPALSGAPTVRPGPGLGLAAYPPDRARNAAHGRAARRHGRKPRRHVTAPRCDKLQKEQRNTVVNLLKLHDGWRAILRQTRDAELRHDIIVLQQTFERMLDDLDSIVQKLVGDVQETERQETHMQRFHLHHMEALWALQAARLQGLQQQWERALEDVSASVSSQRQQMLEQSQQQEIQLQELTLTAELHNTDAMNDIRMLLEDTLAMYTCSLEEQVAALEGREEVSDATQTSLEHLQKSIVKVAQLEKQLADNQKKISEDLKTTKKLEDAIRRLREKMISNKAENSSLEEDLTATIHELNCRSHALQDHLTQSHTVARKRLTELTVQGDAAAKNLQAVVTKGERVLRAADICHRLETQHDTLLTSSSSQRTDECQQDTPAKDVCRFPELQQLRRSSSSAVLQREALRKHSKDLRRENEQLQLLLRQHDHHAHLPPLHVARAPTTTSTTPAARGRSHVTVIEAAHAVLKQ</sequence>
<evidence type="ECO:0000256" key="4">
    <source>
        <dbReference type="ARBA" id="ARBA00023054"/>
    </source>
</evidence>
<evidence type="ECO:0000256" key="6">
    <source>
        <dbReference type="ARBA" id="ARBA00023212"/>
    </source>
</evidence>
<evidence type="ECO:0000256" key="7">
    <source>
        <dbReference type="ARBA" id="ARBA00023273"/>
    </source>
</evidence>
<evidence type="ECO:0000256" key="1">
    <source>
        <dbReference type="ARBA" id="ARBA00004611"/>
    </source>
</evidence>
<dbReference type="Proteomes" id="UP000695023">
    <property type="component" value="Unplaced"/>
</dbReference>
<feature type="compositionally biased region" description="Low complexity" evidence="14">
    <location>
        <begin position="1"/>
        <end position="13"/>
    </location>
</feature>
<dbReference type="GO" id="GO:0005858">
    <property type="term" value="C:axonemal dynein complex"/>
    <property type="evidence" value="ECO:0007669"/>
    <property type="project" value="InterPro"/>
</dbReference>
<proteinExistence type="inferred from homology"/>
<keyword evidence="4 13" id="KW-0175">Coiled coil</keyword>
<evidence type="ECO:0000259" key="15">
    <source>
        <dbReference type="Pfam" id="PF14772"/>
    </source>
</evidence>
<feature type="coiled-coil region" evidence="13">
    <location>
        <begin position="311"/>
        <end position="366"/>
    </location>
</feature>
<dbReference type="CTD" id="85478"/>
<dbReference type="GeneID" id="102214674"/>
<feature type="region of interest" description="Disordered" evidence="14">
    <location>
        <begin position="1"/>
        <end position="56"/>
    </location>
</feature>
<evidence type="ECO:0000313" key="16">
    <source>
        <dbReference type="Proteomes" id="UP000695023"/>
    </source>
</evidence>
<evidence type="ECO:0000256" key="11">
    <source>
        <dbReference type="ARBA" id="ARBA00041517"/>
    </source>
</evidence>
<feature type="domain" description="Dynein regulatory complex protein 1/2 N-terminal" evidence="15">
    <location>
        <begin position="116"/>
        <end position="205"/>
    </location>
</feature>
<organism evidence="16 17">
    <name type="scientific">Pundamilia nyererei</name>
    <dbReference type="NCBI Taxonomy" id="303518"/>
    <lineage>
        <taxon>Eukaryota</taxon>
        <taxon>Metazoa</taxon>
        <taxon>Chordata</taxon>
        <taxon>Craniata</taxon>
        <taxon>Vertebrata</taxon>
        <taxon>Euteleostomi</taxon>
        <taxon>Actinopterygii</taxon>
        <taxon>Neopterygii</taxon>
        <taxon>Teleostei</taxon>
        <taxon>Neoteleostei</taxon>
        <taxon>Acanthomorphata</taxon>
        <taxon>Ovalentaria</taxon>
        <taxon>Cichlomorphae</taxon>
        <taxon>Cichliformes</taxon>
        <taxon>Cichlidae</taxon>
        <taxon>African cichlids</taxon>
        <taxon>Pseudocrenilabrinae</taxon>
        <taxon>Haplochromini</taxon>
        <taxon>Pundamilia</taxon>
    </lineage>
</organism>
<keyword evidence="5" id="KW-0969">Cilium</keyword>
<comment type="function">
    <text evidence="12">Component of the nexin-dynein regulatory complex (N-DRC), a key regulator of ciliary/flagellar motility which maintains the alignment and integrity of the distal axoneme and regulates microtubule sliding in motile axonemes. Plays a critical role in the assembly of N-DRC and also stabilizes the assembly of multiple inner dynein arms and radial spokes. Coassembles with DRC1 to form a central scaffold needed for assembly of the N-DRC and its attachment to the outer doublet microtubules.</text>
</comment>
<dbReference type="InterPro" id="IPR039750">
    <property type="entry name" value="DRC1/DRC2"/>
</dbReference>
<dbReference type="Pfam" id="PF14772">
    <property type="entry name" value="NYD-SP28"/>
    <property type="match status" value="1"/>
</dbReference>
<evidence type="ECO:0000256" key="14">
    <source>
        <dbReference type="SAM" id="MobiDB-lite"/>
    </source>
</evidence>
<comment type="similarity">
    <text evidence="9">Belongs to the DRC2 family.</text>
</comment>
<dbReference type="GO" id="GO:0003352">
    <property type="term" value="P:regulation of cilium movement"/>
    <property type="evidence" value="ECO:0007669"/>
    <property type="project" value="TreeGrafter"/>
</dbReference>
<keyword evidence="3" id="KW-0282">Flagellum</keyword>
<keyword evidence="2" id="KW-0963">Cytoplasm</keyword>
<evidence type="ECO:0000256" key="5">
    <source>
        <dbReference type="ARBA" id="ARBA00023069"/>
    </source>
</evidence>
<dbReference type="GO" id="GO:0070286">
    <property type="term" value="P:axonemal dynein complex assembly"/>
    <property type="evidence" value="ECO:0007669"/>
    <property type="project" value="InterPro"/>
</dbReference>
<keyword evidence="6" id="KW-0206">Cytoskeleton</keyword>
<evidence type="ECO:0000256" key="8">
    <source>
        <dbReference type="ARBA" id="ARBA00037841"/>
    </source>
</evidence>
<feature type="compositionally biased region" description="Basic residues" evidence="14">
    <location>
        <begin position="105"/>
        <end position="123"/>
    </location>
</feature>
<accession>A0A9Y3S1Q1</accession>
<evidence type="ECO:0000256" key="10">
    <source>
        <dbReference type="ARBA" id="ARBA00040899"/>
    </source>
</evidence>
<keyword evidence="7" id="KW-0966">Cell projection</keyword>
<protein>
    <recommendedName>
        <fullName evidence="10">Dynein regulatory complex subunit 2</fullName>
    </recommendedName>
    <alternativeName>
        <fullName evidence="11">Coiled-coil domain-containing protein 65</fullName>
    </alternativeName>
</protein>
<evidence type="ECO:0000256" key="9">
    <source>
        <dbReference type="ARBA" id="ARBA00038424"/>
    </source>
</evidence>
<dbReference type="RefSeq" id="XP_005750322.1">
    <property type="nucleotide sequence ID" value="XM_005750265.1"/>
</dbReference>
<dbReference type="PANTHER" id="PTHR21625">
    <property type="entry name" value="NYD-SP28 PROTEIN"/>
    <property type="match status" value="1"/>
</dbReference>
<dbReference type="InterPro" id="IPR039505">
    <property type="entry name" value="DRC1/2_N"/>
</dbReference>
<gene>
    <name evidence="17" type="primary">drc2</name>
</gene>
<reference evidence="17" key="1">
    <citation type="submission" date="2025-08" db="UniProtKB">
        <authorList>
            <consortium name="RefSeq"/>
        </authorList>
    </citation>
    <scope>IDENTIFICATION</scope>
</reference>
<evidence type="ECO:0000256" key="13">
    <source>
        <dbReference type="SAM" id="Coils"/>
    </source>
</evidence>
<keyword evidence="16" id="KW-1185">Reference proteome</keyword>
<dbReference type="AlphaFoldDB" id="A0A9Y3S1Q1"/>
<dbReference type="GO" id="GO:0060285">
    <property type="term" value="P:cilium-dependent cell motility"/>
    <property type="evidence" value="ECO:0007669"/>
    <property type="project" value="TreeGrafter"/>
</dbReference>
<evidence type="ECO:0000256" key="12">
    <source>
        <dbReference type="ARBA" id="ARBA00045865"/>
    </source>
</evidence>
<name>A0A9Y3S1Q1_9CICH</name>
<dbReference type="PANTHER" id="PTHR21625:SF0">
    <property type="entry name" value="DYNEIN REGULATORY COMPLEX SUBUNIT 2"/>
    <property type="match status" value="1"/>
</dbReference>
<evidence type="ECO:0000313" key="17">
    <source>
        <dbReference type="RefSeq" id="XP_005750322.1"/>
    </source>
</evidence>
<comment type="subcellular location">
    <subcellularLocation>
        <location evidence="1">Cytoplasm</location>
        <location evidence="1">Cytoskeleton</location>
        <location evidence="1">Flagellum axoneme</location>
    </subcellularLocation>
    <subcellularLocation>
        <location evidence="8">Cytoplasm</location>
        <location evidence="8">Cytoskeleton</location>
        <location evidence="8">Flagellum basal body</location>
    </subcellularLocation>
</comment>
<evidence type="ECO:0000256" key="2">
    <source>
        <dbReference type="ARBA" id="ARBA00022490"/>
    </source>
</evidence>
<feature type="region of interest" description="Disordered" evidence="14">
    <location>
        <begin position="105"/>
        <end position="125"/>
    </location>
</feature>
<evidence type="ECO:0000256" key="3">
    <source>
        <dbReference type="ARBA" id="ARBA00022846"/>
    </source>
</evidence>